<evidence type="ECO:0000313" key="2">
    <source>
        <dbReference type="Proteomes" id="UP000054729"/>
    </source>
</evidence>
<keyword evidence="2" id="KW-1185">Reference proteome</keyword>
<dbReference type="AlphaFoldDB" id="A0A0W1AP58"/>
<reference evidence="1 2" key="1">
    <citation type="submission" date="2015-11" db="EMBL/GenBank/DDBJ databases">
        <title>Genomic analysis of 38 Legionella species identifies large and diverse effector repertoires.</title>
        <authorList>
            <person name="Burstein D."/>
            <person name="Amaro F."/>
            <person name="Zusman T."/>
            <person name="Lifshitz Z."/>
            <person name="Cohen O."/>
            <person name="Gilbert J.A."/>
            <person name="Pupko T."/>
            <person name="Shuman H.A."/>
            <person name="Segal G."/>
        </authorList>
    </citation>
    <scope>NUCLEOTIDE SEQUENCE [LARGE SCALE GENOMIC DNA]</scope>
    <source>
        <strain evidence="1 2">ATCC 51914</strain>
    </source>
</reference>
<dbReference type="EMBL" id="LNZB01000001">
    <property type="protein sequence ID" value="KTD83131.1"/>
    <property type="molecule type" value="Genomic_DNA"/>
</dbReference>
<name>A0A0W1AP58_9GAMM</name>
<gene>
    <name evidence="1" type="ORF">Lwal_0039</name>
</gene>
<sequence>MELAYITMSDFSLQGQYDMDIHQLTGIFCEIDDFCNMFDAYSQNYMLSGPMKGKRGPSCTLAISELMTILVMFQSSRVRDFKTFYPGLLCLYYKCGN</sequence>
<evidence type="ECO:0000313" key="1">
    <source>
        <dbReference type="EMBL" id="KTD83131.1"/>
    </source>
</evidence>
<dbReference type="STRING" id="66969.Lwal_0039"/>
<keyword evidence="1" id="KW-0378">Hydrolase</keyword>
<dbReference type="PATRIC" id="fig|66969.6.peg.40"/>
<dbReference type="GO" id="GO:0016787">
    <property type="term" value="F:hydrolase activity"/>
    <property type="evidence" value="ECO:0007669"/>
    <property type="project" value="UniProtKB-KW"/>
</dbReference>
<proteinExistence type="predicted"/>
<comment type="caution">
    <text evidence="1">The sequence shown here is derived from an EMBL/GenBank/DDBJ whole genome shotgun (WGS) entry which is preliminary data.</text>
</comment>
<protein>
    <submittedName>
        <fullName evidence="1">Membrane-associated, metal-dependent hydrolase</fullName>
    </submittedName>
</protein>
<dbReference type="Proteomes" id="UP000054729">
    <property type="component" value="Unassembled WGS sequence"/>
</dbReference>
<organism evidence="1 2">
    <name type="scientific">Legionella waltersii</name>
    <dbReference type="NCBI Taxonomy" id="66969"/>
    <lineage>
        <taxon>Bacteria</taxon>
        <taxon>Pseudomonadati</taxon>
        <taxon>Pseudomonadota</taxon>
        <taxon>Gammaproteobacteria</taxon>
        <taxon>Legionellales</taxon>
        <taxon>Legionellaceae</taxon>
        <taxon>Legionella</taxon>
    </lineage>
</organism>
<accession>A0A0W1AP58</accession>